<evidence type="ECO:0000313" key="2">
    <source>
        <dbReference type="EMBL" id="CAI9169187.1"/>
    </source>
</evidence>
<feature type="compositionally biased region" description="Polar residues" evidence="1">
    <location>
        <begin position="25"/>
        <end position="37"/>
    </location>
</feature>
<accession>A0ABN8Z5L5</accession>
<keyword evidence="3" id="KW-1185">Reference proteome</keyword>
<feature type="region of interest" description="Disordered" evidence="1">
    <location>
        <begin position="1"/>
        <end position="37"/>
    </location>
</feature>
<name>A0ABN8Z5L5_RANTA</name>
<dbReference type="EMBL" id="OX459965">
    <property type="protein sequence ID" value="CAI9169187.1"/>
    <property type="molecule type" value="Genomic_DNA"/>
</dbReference>
<evidence type="ECO:0000256" key="1">
    <source>
        <dbReference type="SAM" id="MobiDB-lite"/>
    </source>
</evidence>
<protein>
    <submittedName>
        <fullName evidence="2">Uncharacterized protein</fullName>
    </submittedName>
</protein>
<proteinExistence type="predicted"/>
<organism evidence="2 3">
    <name type="scientific">Rangifer tarandus platyrhynchus</name>
    <name type="common">Svalbard reindeer</name>
    <dbReference type="NCBI Taxonomy" id="3082113"/>
    <lineage>
        <taxon>Eukaryota</taxon>
        <taxon>Metazoa</taxon>
        <taxon>Chordata</taxon>
        <taxon>Craniata</taxon>
        <taxon>Vertebrata</taxon>
        <taxon>Euteleostomi</taxon>
        <taxon>Mammalia</taxon>
        <taxon>Eutheria</taxon>
        <taxon>Laurasiatheria</taxon>
        <taxon>Artiodactyla</taxon>
        <taxon>Ruminantia</taxon>
        <taxon>Pecora</taxon>
        <taxon>Cervidae</taxon>
        <taxon>Odocoileinae</taxon>
        <taxon>Rangifer</taxon>
    </lineage>
</organism>
<gene>
    <name evidence="2" type="ORF">MRATA1EN1_LOCUS18149</name>
</gene>
<evidence type="ECO:0000313" key="3">
    <source>
        <dbReference type="Proteomes" id="UP001176941"/>
    </source>
</evidence>
<dbReference type="Proteomes" id="UP001176941">
    <property type="component" value="Chromosome 29"/>
</dbReference>
<sequence length="103" mass="11740">MKSMCVTAKSSPHLPQLEKARARQQRPSGAPNQSINQYNYKKESFKKNKGNTGIGLLKWENQRDLLCYIYMTALKDRKDGSEGSAQTLTFLVNLHVWYSTLMG</sequence>
<reference evidence="2" key="1">
    <citation type="submission" date="2023-04" db="EMBL/GenBank/DDBJ databases">
        <authorList>
            <consortium name="ELIXIR-Norway"/>
        </authorList>
    </citation>
    <scope>NUCLEOTIDE SEQUENCE [LARGE SCALE GENOMIC DNA]</scope>
</reference>